<dbReference type="FunFam" id="3.40.50.300:FF:001447">
    <property type="entry name" value="Ras-related protein Rab-1B"/>
    <property type="match status" value="1"/>
</dbReference>
<name>A0A0A9Z7G8_LYGHE</name>
<evidence type="ECO:0000256" key="1">
    <source>
        <dbReference type="ARBA" id="ARBA00022741"/>
    </source>
</evidence>
<reference evidence="4" key="1">
    <citation type="journal article" date="2014" name="PLoS ONE">
        <title>Transcriptome-Based Identification of ABC Transporters in the Western Tarnished Plant Bug Lygus hesperus.</title>
        <authorList>
            <person name="Hull J.J."/>
            <person name="Chaney K."/>
            <person name="Geib S.M."/>
            <person name="Fabrick J.A."/>
            <person name="Brent C.S."/>
            <person name="Walsh D."/>
            <person name="Lavine L.C."/>
        </authorList>
    </citation>
    <scope>NUCLEOTIDE SEQUENCE</scope>
</reference>
<dbReference type="AlphaFoldDB" id="A0A0A9Z7G8"/>
<evidence type="ECO:0000313" key="4">
    <source>
        <dbReference type="EMBL" id="JAG39856.1"/>
    </source>
</evidence>
<accession>A0A0A9Z7G8</accession>
<dbReference type="PROSITE" id="PS51419">
    <property type="entry name" value="RAB"/>
    <property type="match status" value="1"/>
</dbReference>
<dbReference type="NCBIfam" id="TIGR00231">
    <property type="entry name" value="small_GTP"/>
    <property type="match status" value="1"/>
</dbReference>
<reference evidence="4" key="2">
    <citation type="submission" date="2014-07" db="EMBL/GenBank/DDBJ databases">
        <authorList>
            <person name="Hull J."/>
        </authorList>
    </citation>
    <scope>NUCLEOTIDE SEQUENCE</scope>
</reference>
<dbReference type="PROSITE" id="PS51421">
    <property type="entry name" value="RAS"/>
    <property type="match status" value="1"/>
</dbReference>
<dbReference type="GO" id="GO:0005525">
    <property type="term" value="F:GTP binding"/>
    <property type="evidence" value="ECO:0007669"/>
    <property type="project" value="UniProtKB-KW"/>
</dbReference>
<evidence type="ECO:0000313" key="7">
    <source>
        <dbReference type="EMBL" id="JAQ17359.1"/>
    </source>
</evidence>
<dbReference type="Gene3D" id="3.40.50.300">
    <property type="entry name" value="P-loop containing nucleotide triphosphate hydrolases"/>
    <property type="match status" value="1"/>
</dbReference>
<dbReference type="SMART" id="SM00175">
    <property type="entry name" value="RAB"/>
    <property type="match status" value="1"/>
</dbReference>
<reference evidence="6" key="3">
    <citation type="journal article" date="2016" name="Gigascience">
        <title>De novo construction of an expanded transcriptome assembly for the western tarnished plant bug, Lygus hesperus.</title>
        <authorList>
            <person name="Tassone E.E."/>
            <person name="Geib S.M."/>
            <person name="Hall B."/>
            <person name="Fabrick J.A."/>
            <person name="Brent C.S."/>
            <person name="Hull J.J."/>
        </authorList>
    </citation>
    <scope>NUCLEOTIDE SEQUENCE</scope>
</reference>
<proteinExistence type="predicted"/>
<keyword evidence="2" id="KW-0342">GTP-binding</keyword>
<dbReference type="EMBL" id="GDHC01019156">
    <property type="protein sequence ID" value="JAP99472.1"/>
    <property type="molecule type" value="Transcribed_RNA"/>
</dbReference>
<sequence length="165" mass="18889">MTRITIDNETYTIALWDTAGQERYRTLASMYYRGANGFVLVYDVTRMETFTNLQYWIDEIQLYCPIDEYYIILVGNQIDKKDRQVPYTMGEEFARSNHMLFIEASAKSAEGIAQTFTELVTKIVELRQQRSANDVSSTTNTVALTDVASPNDSLPVSIHRLCCQS</sequence>
<dbReference type="GO" id="GO:0003924">
    <property type="term" value="F:GTPase activity"/>
    <property type="evidence" value="ECO:0007669"/>
    <property type="project" value="InterPro"/>
</dbReference>
<keyword evidence="1" id="KW-0547">Nucleotide-binding</keyword>
<dbReference type="EMBL" id="GDHC01001270">
    <property type="protein sequence ID" value="JAQ17359.1"/>
    <property type="molecule type" value="Transcribed_RNA"/>
</dbReference>
<dbReference type="EMBL" id="GBHO01003749">
    <property type="protein sequence ID" value="JAG39855.1"/>
    <property type="molecule type" value="Transcribed_RNA"/>
</dbReference>
<dbReference type="EMBL" id="GBHO01003748">
    <property type="protein sequence ID" value="JAG39856.1"/>
    <property type="molecule type" value="Transcribed_RNA"/>
</dbReference>
<dbReference type="InterPro" id="IPR005225">
    <property type="entry name" value="Small_GTP-bd"/>
</dbReference>
<dbReference type="InterPro" id="IPR027417">
    <property type="entry name" value="P-loop_NTPase"/>
</dbReference>
<dbReference type="EMBL" id="GBHO01003747">
    <property type="protein sequence ID" value="JAG39857.1"/>
    <property type="molecule type" value="Transcribed_RNA"/>
</dbReference>
<organism evidence="4">
    <name type="scientific">Lygus hesperus</name>
    <name type="common">Western plant bug</name>
    <dbReference type="NCBI Taxonomy" id="30085"/>
    <lineage>
        <taxon>Eukaryota</taxon>
        <taxon>Metazoa</taxon>
        <taxon>Ecdysozoa</taxon>
        <taxon>Arthropoda</taxon>
        <taxon>Hexapoda</taxon>
        <taxon>Insecta</taxon>
        <taxon>Pterygota</taxon>
        <taxon>Neoptera</taxon>
        <taxon>Paraneoptera</taxon>
        <taxon>Hemiptera</taxon>
        <taxon>Heteroptera</taxon>
        <taxon>Panheteroptera</taxon>
        <taxon>Cimicomorpha</taxon>
        <taxon>Miridae</taxon>
        <taxon>Mirini</taxon>
        <taxon>Lygus</taxon>
    </lineage>
</organism>
<dbReference type="SMART" id="SM00174">
    <property type="entry name" value="RHO"/>
    <property type="match status" value="1"/>
</dbReference>
<evidence type="ECO:0000256" key="2">
    <source>
        <dbReference type="ARBA" id="ARBA00023134"/>
    </source>
</evidence>
<protein>
    <submittedName>
        <fullName evidence="4">Ras-related protein Rab-18</fullName>
    </submittedName>
</protein>
<dbReference type="InterPro" id="IPR001806">
    <property type="entry name" value="Small_GTPase"/>
</dbReference>
<evidence type="ECO:0000313" key="5">
    <source>
        <dbReference type="EMBL" id="JAG39857.1"/>
    </source>
</evidence>
<dbReference type="PANTHER" id="PTHR47977">
    <property type="entry name" value="RAS-RELATED PROTEIN RAB"/>
    <property type="match status" value="1"/>
</dbReference>
<evidence type="ECO:0000313" key="3">
    <source>
        <dbReference type="EMBL" id="JAG39855.1"/>
    </source>
</evidence>
<dbReference type="InterPro" id="IPR050227">
    <property type="entry name" value="Rab"/>
</dbReference>
<dbReference type="Pfam" id="PF00071">
    <property type="entry name" value="Ras"/>
    <property type="match status" value="1"/>
</dbReference>
<dbReference type="PRINTS" id="PR00449">
    <property type="entry name" value="RASTRNSFRMNG"/>
</dbReference>
<dbReference type="SMART" id="SM00173">
    <property type="entry name" value="RAS"/>
    <property type="match status" value="1"/>
</dbReference>
<gene>
    <name evidence="4" type="primary">rab18_1</name>
    <name evidence="5" type="synonym">rab18_0</name>
    <name evidence="3" type="synonym">rab18_2</name>
    <name evidence="3" type="ORF">CM83_14400</name>
    <name evidence="4" type="ORF">CM83_14401</name>
    <name evidence="5" type="ORF">CM83_14402</name>
    <name evidence="7" type="ORF">g.17942</name>
    <name evidence="6" type="ORF">g.17943</name>
</gene>
<dbReference type="SUPFAM" id="SSF52540">
    <property type="entry name" value="P-loop containing nucleoside triphosphate hydrolases"/>
    <property type="match status" value="1"/>
</dbReference>
<evidence type="ECO:0000313" key="6">
    <source>
        <dbReference type="EMBL" id="JAP99472.1"/>
    </source>
</evidence>